<dbReference type="PANTHER" id="PTHR46470:SF2">
    <property type="entry name" value="GLYCERALDEHYDE 3-PHOSPHATE PHOSPHATASE"/>
    <property type="match status" value="1"/>
</dbReference>
<dbReference type="EC" id="3.1.3.-" evidence="5"/>
<accession>A0ABW0FG62</accession>
<sequence length="201" mass="21780">MDQAAAARDWARGFAQAWSLDERDAGVIAAASAQRRPKGEIFSMIVQCFSLPMTPEAAWSDYRAHMPDLVRCSDTDRSALRALRNAGWRLGIVTNGMVDNQEGKIRSTGLADLVDGWVISSEFGERKPEPSIFHELARRLECPLDGWMVGDSLETDVAGGLAVGLETAWITSAPATDPRPAPTVSAPTVKDAVDKILTGQR</sequence>
<comment type="cofactor">
    <cofactor evidence="1">
        <name>Mg(2+)</name>
        <dbReference type="ChEBI" id="CHEBI:18420"/>
    </cofactor>
</comment>
<name>A0ABW0FG62_9MICO</name>
<dbReference type="InterPro" id="IPR006439">
    <property type="entry name" value="HAD-SF_hydro_IA"/>
</dbReference>
<dbReference type="SUPFAM" id="SSF56784">
    <property type="entry name" value="HAD-like"/>
    <property type="match status" value="1"/>
</dbReference>
<dbReference type="Gene3D" id="3.40.50.1000">
    <property type="entry name" value="HAD superfamily/HAD-like"/>
    <property type="match status" value="1"/>
</dbReference>
<dbReference type="EMBL" id="JBHSLN010000022">
    <property type="protein sequence ID" value="MFC5297600.1"/>
    <property type="molecule type" value="Genomic_DNA"/>
</dbReference>
<protein>
    <submittedName>
        <fullName evidence="5">HAD family hydrolase</fullName>
        <ecNumber evidence="5">3.1.3.-</ecNumber>
    </submittedName>
</protein>
<evidence type="ECO:0000256" key="1">
    <source>
        <dbReference type="ARBA" id="ARBA00001946"/>
    </source>
</evidence>
<dbReference type="NCBIfam" id="TIGR01549">
    <property type="entry name" value="HAD-SF-IA-v1"/>
    <property type="match status" value="1"/>
</dbReference>
<dbReference type="GO" id="GO:0016787">
    <property type="term" value="F:hydrolase activity"/>
    <property type="evidence" value="ECO:0007669"/>
    <property type="project" value="UniProtKB-KW"/>
</dbReference>
<evidence type="ECO:0000256" key="4">
    <source>
        <dbReference type="ARBA" id="ARBA00022842"/>
    </source>
</evidence>
<dbReference type="InterPro" id="IPR023214">
    <property type="entry name" value="HAD_sf"/>
</dbReference>
<evidence type="ECO:0000313" key="5">
    <source>
        <dbReference type="EMBL" id="MFC5297600.1"/>
    </source>
</evidence>
<comment type="caution">
    <text evidence="5">The sequence shown here is derived from an EMBL/GenBank/DDBJ whole genome shotgun (WGS) entry which is preliminary data.</text>
</comment>
<evidence type="ECO:0000313" key="6">
    <source>
        <dbReference type="Proteomes" id="UP001595937"/>
    </source>
</evidence>
<proteinExistence type="predicted"/>
<evidence type="ECO:0000256" key="2">
    <source>
        <dbReference type="ARBA" id="ARBA00022723"/>
    </source>
</evidence>
<keyword evidence="4" id="KW-0460">Magnesium</keyword>
<dbReference type="Proteomes" id="UP001595937">
    <property type="component" value="Unassembled WGS sequence"/>
</dbReference>
<reference evidence="6" key="1">
    <citation type="journal article" date="2019" name="Int. J. Syst. Evol. Microbiol.">
        <title>The Global Catalogue of Microorganisms (GCM) 10K type strain sequencing project: providing services to taxonomists for standard genome sequencing and annotation.</title>
        <authorList>
            <consortium name="The Broad Institute Genomics Platform"/>
            <consortium name="The Broad Institute Genome Sequencing Center for Infectious Disease"/>
            <person name="Wu L."/>
            <person name="Ma J."/>
        </authorList>
    </citation>
    <scope>NUCLEOTIDE SEQUENCE [LARGE SCALE GENOMIC DNA]</scope>
    <source>
        <strain evidence="6">CGMCC 1.16455</strain>
    </source>
</reference>
<dbReference type="RefSeq" id="WP_377802391.1">
    <property type="nucleotide sequence ID" value="NZ_JBHSLN010000022.1"/>
</dbReference>
<dbReference type="PANTHER" id="PTHR46470">
    <property type="entry name" value="N-ACYLNEURAMINATE-9-PHOSPHATASE"/>
    <property type="match status" value="1"/>
</dbReference>
<keyword evidence="6" id="KW-1185">Reference proteome</keyword>
<keyword evidence="2" id="KW-0479">Metal-binding</keyword>
<dbReference type="Pfam" id="PF00702">
    <property type="entry name" value="Hydrolase"/>
    <property type="match status" value="1"/>
</dbReference>
<gene>
    <name evidence="5" type="ORF">ACFPK8_08755</name>
</gene>
<organism evidence="5 6">
    <name type="scientific">Brachybacterium tyrofermentans</name>
    <dbReference type="NCBI Taxonomy" id="47848"/>
    <lineage>
        <taxon>Bacteria</taxon>
        <taxon>Bacillati</taxon>
        <taxon>Actinomycetota</taxon>
        <taxon>Actinomycetes</taxon>
        <taxon>Micrococcales</taxon>
        <taxon>Dermabacteraceae</taxon>
        <taxon>Brachybacterium</taxon>
    </lineage>
</organism>
<keyword evidence="3 5" id="KW-0378">Hydrolase</keyword>
<evidence type="ECO:0000256" key="3">
    <source>
        <dbReference type="ARBA" id="ARBA00022801"/>
    </source>
</evidence>
<dbReference type="InterPro" id="IPR036412">
    <property type="entry name" value="HAD-like_sf"/>
</dbReference>
<dbReference type="InterPro" id="IPR051400">
    <property type="entry name" value="HAD-like_hydrolase"/>
</dbReference>